<sequence>MRWKPNLTQQPHDIPKSYAETLFNLRTISQRQEWFRKYIERLFNLILPPLVKHGIGLEPHGQNILTRVCCETGNIKGFAVRDFDGIRMHTPTLRRQGVSFDDVLPGWIVMTENIEDV</sequence>
<dbReference type="Gene3D" id="1.10.510.40">
    <property type="match status" value="1"/>
</dbReference>
<dbReference type="Pfam" id="PF06276">
    <property type="entry name" value="FhuF"/>
    <property type="match status" value="1"/>
</dbReference>
<dbReference type="OrthoDB" id="2117718at2759"/>
<keyword evidence="3" id="KW-1185">Reference proteome</keyword>
<dbReference type="PANTHER" id="PTHR34384">
    <property type="entry name" value="L-2,3-DIAMINOPROPANOATE--CITRATE LIGASE"/>
    <property type="match status" value="1"/>
</dbReference>
<evidence type="ECO:0000259" key="1">
    <source>
        <dbReference type="Pfam" id="PF06276"/>
    </source>
</evidence>
<dbReference type="InterPro" id="IPR022770">
    <property type="entry name" value="IucA/IucC-like_C"/>
</dbReference>
<feature type="domain" description="Aerobactin siderophore biosynthesis IucA/IucC-like C-terminal" evidence="1">
    <location>
        <begin position="32"/>
        <end position="96"/>
    </location>
</feature>
<dbReference type="EMBL" id="ML742196">
    <property type="protein sequence ID" value="KAE8147663.1"/>
    <property type="molecule type" value="Genomic_DNA"/>
</dbReference>
<dbReference type="Proteomes" id="UP000325780">
    <property type="component" value="Unassembled WGS sequence"/>
</dbReference>
<dbReference type="PANTHER" id="PTHR34384:SF5">
    <property type="entry name" value="L-2,3-DIAMINOPROPANOATE--CITRATE LIGASE"/>
    <property type="match status" value="1"/>
</dbReference>
<dbReference type="AlphaFoldDB" id="A0A5N6TMR6"/>
<name>A0A5N6TMR6_ASPAV</name>
<proteinExistence type="predicted"/>
<protein>
    <recommendedName>
        <fullName evidence="1">Aerobactin siderophore biosynthesis IucA/IucC-like C-terminal domain-containing protein</fullName>
    </recommendedName>
</protein>
<dbReference type="GO" id="GO:0003824">
    <property type="term" value="F:catalytic activity"/>
    <property type="evidence" value="ECO:0007669"/>
    <property type="project" value="UniProtKB-ARBA"/>
</dbReference>
<evidence type="ECO:0000313" key="3">
    <source>
        <dbReference type="Proteomes" id="UP000325780"/>
    </source>
</evidence>
<reference evidence="2 3" key="1">
    <citation type="submission" date="2019-04" db="EMBL/GenBank/DDBJ databases">
        <title>Friends and foes A comparative genomics study of 23 Aspergillus species from section Flavi.</title>
        <authorList>
            <consortium name="DOE Joint Genome Institute"/>
            <person name="Kjaerbolling I."/>
            <person name="Vesth T."/>
            <person name="Frisvad J.C."/>
            <person name="Nybo J.L."/>
            <person name="Theobald S."/>
            <person name="Kildgaard S."/>
            <person name="Isbrandt T."/>
            <person name="Kuo A."/>
            <person name="Sato A."/>
            <person name="Lyhne E.K."/>
            <person name="Kogle M.E."/>
            <person name="Wiebenga A."/>
            <person name="Kun R.S."/>
            <person name="Lubbers R.J."/>
            <person name="Makela M.R."/>
            <person name="Barry K."/>
            <person name="Chovatia M."/>
            <person name="Clum A."/>
            <person name="Daum C."/>
            <person name="Haridas S."/>
            <person name="He G."/>
            <person name="LaButti K."/>
            <person name="Lipzen A."/>
            <person name="Mondo S."/>
            <person name="Riley R."/>
            <person name="Salamov A."/>
            <person name="Simmons B.A."/>
            <person name="Magnuson J.K."/>
            <person name="Henrissat B."/>
            <person name="Mortensen U.H."/>
            <person name="Larsen T.O."/>
            <person name="Devries R.P."/>
            <person name="Grigoriev I.V."/>
            <person name="Machida M."/>
            <person name="Baker S.E."/>
            <person name="Andersen M.R."/>
        </authorList>
    </citation>
    <scope>NUCLEOTIDE SEQUENCE [LARGE SCALE GENOMIC DNA]</scope>
    <source>
        <strain evidence="2 3">IBT 18842</strain>
    </source>
</reference>
<dbReference type="GO" id="GO:0019290">
    <property type="term" value="P:siderophore biosynthetic process"/>
    <property type="evidence" value="ECO:0007669"/>
    <property type="project" value="InterPro"/>
</dbReference>
<dbReference type="InterPro" id="IPR037455">
    <property type="entry name" value="LucA/IucC-like"/>
</dbReference>
<gene>
    <name evidence="2" type="ORF">BDV25DRAFT_142530</name>
</gene>
<accession>A0A5N6TMR6</accession>
<evidence type="ECO:0000313" key="2">
    <source>
        <dbReference type="EMBL" id="KAE8147663.1"/>
    </source>
</evidence>
<organism evidence="2 3">
    <name type="scientific">Aspergillus avenaceus</name>
    <dbReference type="NCBI Taxonomy" id="36643"/>
    <lineage>
        <taxon>Eukaryota</taxon>
        <taxon>Fungi</taxon>
        <taxon>Dikarya</taxon>
        <taxon>Ascomycota</taxon>
        <taxon>Pezizomycotina</taxon>
        <taxon>Eurotiomycetes</taxon>
        <taxon>Eurotiomycetidae</taxon>
        <taxon>Eurotiales</taxon>
        <taxon>Aspergillaceae</taxon>
        <taxon>Aspergillus</taxon>
        <taxon>Aspergillus subgen. Circumdati</taxon>
    </lineage>
</organism>